<name>A0A3B1IUG0_ASTMX</name>
<reference evidence="12" key="4">
    <citation type="submission" date="2025-09" db="UniProtKB">
        <authorList>
            <consortium name="Ensembl"/>
        </authorList>
    </citation>
    <scope>IDENTIFICATION</scope>
</reference>
<evidence type="ECO:0000313" key="12">
    <source>
        <dbReference type="Ensembl" id="ENSAMXP00000033707.1"/>
    </source>
</evidence>
<keyword evidence="6 10" id="KW-0914">Notch signaling pathway</keyword>
<feature type="compositionally biased region" description="Polar residues" evidence="11">
    <location>
        <begin position="17"/>
        <end position="38"/>
    </location>
</feature>
<feature type="compositionally biased region" description="Acidic residues" evidence="11">
    <location>
        <begin position="1"/>
        <end position="10"/>
    </location>
</feature>
<dbReference type="InterPro" id="IPR001108">
    <property type="entry name" value="Peptidase_A22A"/>
</dbReference>
<dbReference type="GO" id="GO:0016485">
    <property type="term" value="P:protein processing"/>
    <property type="evidence" value="ECO:0007669"/>
    <property type="project" value="InterPro"/>
</dbReference>
<keyword evidence="9 10" id="KW-0472">Membrane</keyword>
<protein>
    <recommendedName>
        <fullName evidence="10">Presenilin</fullName>
        <ecNumber evidence="10">3.4.23.-</ecNumber>
    </recommendedName>
</protein>
<comment type="function">
    <text evidence="10">Probable subunit of the gamma-secretase complex, an endoprotease complex that catalyzes the intramembrane cleavage of integral membrane proteins such as Notch receptors.</text>
</comment>
<feature type="transmembrane region" description="Helical" evidence="10">
    <location>
        <begin position="156"/>
        <end position="178"/>
    </location>
</feature>
<dbReference type="Ensembl" id="ENSAMXT00000037106.1">
    <property type="protein sequence ID" value="ENSAMXP00000033707.1"/>
    <property type="gene ID" value="ENSAMXG00000002667.2"/>
</dbReference>
<keyword evidence="4 10" id="KW-0378">Hydrolase</keyword>
<evidence type="ECO:0000256" key="6">
    <source>
        <dbReference type="ARBA" id="ARBA00022976"/>
    </source>
</evidence>
<feature type="transmembrane region" description="Helical" evidence="10">
    <location>
        <begin position="76"/>
        <end position="94"/>
    </location>
</feature>
<dbReference type="GO" id="GO:0005789">
    <property type="term" value="C:endoplasmic reticulum membrane"/>
    <property type="evidence" value="ECO:0007669"/>
    <property type="project" value="UniProtKB-SubCell"/>
</dbReference>
<keyword evidence="13" id="KW-1185">Reference proteome</keyword>
<dbReference type="PANTHER" id="PTHR10202:SF24">
    <property type="entry name" value="PRESENILIN-2"/>
    <property type="match status" value="1"/>
</dbReference>
<sequence length="420" mass="47021">MNTSDSEEDACNERTALVQSESPSLPSYTRQTDPQHGTTEPKRVSEGPAAAAERDSGPVPDGEDEELTLKYGAKHVIMLFVPVTLCMVVVVATIKSVSFYTEKNGQQLIYTPFTEDTNSVGQRLLNSVLNTIIMISVIVVMTIFLVVLYKYRCYKFIHGWLILSSLMLLFWFSYMYLGEVFKTYNVAMDYPTVAMIIWNFGAVGMICIHWKGPLQLQQAYLIVISALMALVFIKYLPEWSAWVILGAISVYDLIAVLCPKGPLRMLVETAQERNEPIFPALIYSCKSAHPSSEVHHSEDVILEREEAEPEVQTHRGQNRSYSAEEELEEDRGVKLGLGDFIFYSVLVGKAAATGGDWNTTLACFVAILIGLCLTLLLLAIFKKALPALPISITFGLVFYFSTDNLVRPFMDNLAAHQYYI</sequence>
<evidence type="ECO:0000256" key="1">
    <source>
        <dbReference type="ARBA" id="ARBA00008604"/>
    </source>
</evidence>
<keyword evidence="2 10" id="KW-0645">Protease</keyword>
<evidence type="ECO:0000256" key="10">
    <source>
        <dbReference type="RuleBase" id="RU361148"/>
    </source>
</evidence>
<dbReference type="GO" id="GO:0061053">
    <property type="term" value="P:somite development"/>
    <property type="evidence" value="ECO:0007669"/>
    <property type="project" value="UniProtKB-ARBA"/>
</dbReference>
<accession>A0A3B1IUG0</accession>
<feature type="transmembrane region" description="Helical" evidence="10">
    <location>
        <begin position="387"/>
        <end position="406"/>
    </location>
</feature>
<feature type="transmembrane region" description="Helical" evidence="10">
    <location>
        <begin position="239"/>
        <end position="258"/>
    </location>
</feature>
<dbReference type="Pfam" id="PF01080">
    <property type="entry name" value="Presenilin"/>
    <property type="match status" value="1"/>
</dbReference>
<dbReference type="Proteomes" id="UP000018467">
    <property type="component" value="Unassembled WGS sequence"/>
</dbReference>
<dbReference type="GO" id="GO:0006509">
    <property type="term" value="P:membrane protein ectodomain proteolysis"/>
    <property type="evidence" value="ECO:0007669"/>
    <property type="project" value="TreeGrafter"/>
</dbReference>
<evidence type="ECO:0000256" key="4">
    <source>
        <dbReference type="ARBA" id="ARBA00022801"/>
    </source>
</evidence>
<evidence type="ECO:0000256" key="2">
    <source>
        <dbReference type="ARBA" id="ARBA00022670"/>
    </source>
</evidence>
<comment type="similarity">
    <text evidence="1 10">Belongs to the peptidase A22A family.</text>
</comment>
<dbReference type="AlphaFoldDB" id="A0A3B1IUG0"/>
<comment type="subcellular location">
    <subcellularLocation>
        <location evidence="10">Endoplasmic reticulum membrane</location>
        <topology evidence="10">Multi-pass membrane protein</topology>
    </subcellularLocation>
    <subcellularLocation>
        <location evidence="10">Golgi apparatus membrane</location>
        <topology evidence="10">Multi-pass membrane protein</topology>
    </subcellularLocation>
</comment>
<evidence type="ECO:0000256" key="11">
    <source>
        <dbReference type="SAM" id="MobiDB-lite"/>
    </source>
</evidence>
<dbReference type="InterPro" id="IPR006639">
    <property type="entry name" value="Preselin/SPP"/>
</dbReference>
<evidence type="ECO:0000313" key="13">
    <source>
        <dbReference type="Proteomes" id="UP000018467"/>
    </source>
</evidence>
<dbReference type="EC" id="3.4.23.-" evidence="10"/>
<dbReference type="GO" id="GO:0000139">
    <property type="term" value="C:Golgi membrane"/>
    <property type="evidence" value="ECO:0007669"/>
    <property type="project" value="UniProtKB-SubCell"/>
</dbReference>
<feature type="transmembrane region" description="Helical" evidence="10">
    <location>
        <begin position="128"/>
        <end position="149"/>
    </location>
</feature>
<dbReference type="FunFam" id="1.10.472.100:FF:000001">
    <property type="entry name" value="Presenilin"/>
    <property type="match status" value="1"/>
</dbReference>
<dbReference type="GO" id="GO:0070765">
    <property type="term" value="C:gamma-secretase complex"/>
    <property type="evidence" value="ECO:0007669"/>
    <property type="project" value="TreeGrafter"/>
</dbReference>
<reference evidence="13" key="2">
    <citation type="journal article" date="2014" name="Nat. Commun.">
        <title>The cavefish genome reveals candidate genes for eye loss.</title>
        <authorList>
            <person name="McGaugh S.E."/>
            <person name="Gross J.B."/>
            <person name="Aken B."/>
            <person name="Blin M."/>
            <person name="Borowsky R."/>
            <person name="Chalopin D."/>
            <person name="Hinaux H."/>
            <person name="Jeffery W.R."/>
            <person name="Keene A."/>
            <person name="Ma L."/>
            <person name="Minx P."/>
            <person name="Murphy D."/>
            <person name="O'Quin K.E."/>
            <person name="Retaux S."/>
            <person name="Rohner N."/>
            <person name="Searle S.M."/>
            <person name="Stahl B.A."/>
            <person name="Tabin C."/>
            <person name="Volff J.N."/>
            <person name="Yoshizawa M."/>
            <person name="Warren W.C."/>
        </authorList>
    </citation>
    <scope>NUCLEOTIDE SEQUENCE [LARGE SCALE GENOMIC DNA]</scope>
    <source>
        <strain evidence="13">female</strain>
    </source>
</reference>
<evidence type="ECO:0000256" key="8">
    <source>
        <dbReference type="ARBA" id="ARBA00023034"/>
    </source>
</evidence>
<comment type="domain">
    <text evidence="10">The PAL motif is required for normal active site conformation.</text>
</comment>
<dbReference type="SMART" id="SM00730">
    <property type="entry name" value="PSN"/>
    <property type="match status" value="1"/>
</dbReference>
<organism evidence="12 13">
    <name type="scientific">Astyanax mexicanus</name>
    <name type="common">Blind cave fish</name>
    <name type="synonym">Astyanax fasciatus mexicanus</name>
    <dbReference type="NCBI Taxonomy" id="7994"/>
    <lineage>
        <taxon>Eukaryota</taxon>
        <taxon>Metazoa</taxon>
        <taxon>Chordata</taxon>
        <taxon>Craniata</taxon>
        <taxon>Vertebrata</taxon>
        <taxon>Euteleostomi</taxon>
        <taxon>Actinopterygii</taxon>
        <taxon>Neopterygii</taxon>
        <taxon>Teleostei</taxon>
        <taxon>Ostariophysi</taxon>
        <taxon>Characiformes</taxon>
        <taxon>Characoidei</taxon>
        <taxon>Acestrorhamphidae</taxon>
        <taxon>Acestrorhamphinae</taxon>
        <taxon>Astyanax</taxon>
    </lineage>
</organism>
<comment type="subunit">
    <text evidence="10">Homodimer.</text>
</comment>
<keyword evidence="3 10" id="KW-0812">Transmembrane</keyword>
<evidence type="ECO:0000256" key="9">
    <source>
        <dbReference type="ARBA" id="ARBA00023136"/>
    </source>
</evidence>
<feature type="transmembrane region" description="Helical" evidence="10">
    <location>
        <begin position="361"/>
        <end position="381"/>
    </location>
</feature>
<evidence type="ECO:0000256" key="7">
    <source>
        <dbReference type="ARBA" id="ARBA00022989"/>
    </source>
</evidence>
<evidence type="ECO:0000256" key="5">
    <source>
        <dbReference type="ARBA" id="ARBA00022824"/>
    </source>
</evidence>
<dbReference type="GO" id="GO:0034205">
    <property type="term" value="P:amyloid-beta formation"/>
    <property type="evidence" value="ECO:0007669"/>
    <property type="project" value="UniProtKB-ARBA"/>
</dbReference>
<dbReference type="PRINTS" id="PR01072">
    <property type="entry name" value="PRESENILIN"/>
</dbReference>
<keyword evidence="5 10" id="KW-0256">Endoplasmic reticulum</keyword>
<dbReference type="GO" id="GO:0055074">
    <property type="term" value="P:calcium ion homeostasis"/>
    <property type="evidence" value="ECO:0007669"/>
    <property type="project" value="TreeGrafter"/>
</dbReference>
<dbReference type="PANTHER" id="PTHR10202">
    <property type="entry name" value="PRESENILIN"/>
    <property type="match status" value="1"/>
</dbReference>
<proteinExistence type="inferred from homology"/>
<reference evidence="13" key="1">
    <citation type="submission" date="2013-03" db="EMBL/GenBank/DDBJ databases">
        <authorList>
            <person name="Jeffery W."/>
            <person name="Warren W."/>
            <person name="Wilson R.K."/>
        </authorList>
    </citation>
    <scope>NUCLEOTIDE SEQUENCE</scope>
    <source>
        <strain evidence="13">female</strain>
    </source>
</reference>
<dbReference type="Bgee" id="ENSAMXG00000002667">
    <property type="expression patterns" value="Expressed in intestine and 14 other cell types or tissues"/>
</dbReference>
<reference evidence="12" key="3">
    <citation type="submission" date="2025-08" db="UniProtKB">
        <authorList>
            <consortium name="Ensembl"/>
        </authorList>
    </citation>
    <scope>IDENTIFICATION</scope>
</reference>
<dbReference type="GO" id="GO:0030318">
    <property type="term" value="P:melanocyte differentiation"/>
    <property type="evidence" value="ECO:0007669"/>
    <property type="project" value="UniProtKB-ARBA"/>
</dbReference>
<feature type="transmembrane region" description="Helical" evidence="10">
    <location>
        <begin position="217"/>
        <end position="233"/>
    </location>
</feature>
<dbReference type="InterPro" id="IPR042524">
    <property type="entry name" value="Presenilin_C"/>
</dbReference>
<feature type="region of interest" description="Disordered" evidence="11">
    <location>
        <begin position="1"/>
        <end position="64"/>
    </location>
</feature>
<dbReference type="GeneTree" id="ENSGT00940000157923"/>
<dbReference type="Gene3D" id="1.10.472.100">
    <property type="entry name" value="Presenilin"/>
    <property type="match status" value="1"/>
</dbReference>
<keyword evidence="8 10" id="KW-0333">Golgi apparatus</keyword>
<evidence type="ECO:0000256" key="3">
    <source>
        <dbReference type="ARBA" id="ARBA00022692"/>
    </source>
</evidence>
<keyword evidence="7 10" id="KW-1133">Transmembrane helix</keyword>
<dbReference type="GO" id="GO:0007219">
    <property type="term" value="P:Notch signaling pathway"/>
    <property type="evidence" value="ECO:0007669"/>
    <property type="project" value="UniProtKB-KW"/>
</dbReference>
<dbReference type="GO" id="GO:0042500">
    <property type="term" value="F:aspartic endopeptidase activity, intramembrane cleaving"/>
    <property type="evidence" value="ECO:0007669"/>
    <property type="project" value="InterPro"/>
</dbReference>
<feature type="transmembrane region" description="Helical" evidence="10">
    <location>
        <begin position="190"/>
        <end position="210"/>
    </location>
</feature>